<reference evidence="1 2" key="1">
    <citation type="journal article" date="2015" name="Genome Announc.">
        <title>Complete Genome Sequence of the Novel Leech Symbiont Mucinivorans hirudinis M3T.</title>
        <authorList>
            <person name="Nelson M.C."/>
            <person name="Bomar L."/>
            <person name="Graf J."/>
        </authorList>
    </citation>
    <scope>NUCLEOTIDE SEQUENCE [LARGE SCALE GENOMIC DNA]</scope>
    <source>
        <strain evidence="2">M3</strain>
    </source>
</reference>
<dbReference type="HOGENOM" id="CLU_2246996_0_0_10"/>
<accession>A0A060R7M0</accession>
<dbReference type="AlphaFoldDB" id="A0A060R7M0"/>
<evidence type="ECO:0000313" key="2">
    <source>
        <dbReference type="Proteomes" id="UP000027616"/>
    </source>
</evidence>
<dbReference type="STRING" id="1433126.BN938_1181"/>
<proteinExistence type="predicted"/>
<evidence type="ECO:0000313" key="1">
    <source>
        <dbReference type="EMBL" id="CDN31275.1"/>
    </source>
</evidence>
<dbReference type="Proteomes" id="UP000027616">
    <property type="component" value="Chromosome I"/>
</dbReference>
<organism evidence="1 2">
    <name type="scientific">Mucinivorans hirudinis</name>
    <dbReference type="NCBI Taxonomy" id="1433126"/>
    <lineage>
        <taxon>Bacteria</taxon>
        <taxon>Pseudomonadati</taxon>
        <taxon>Bacteroidota</taxon>
        <taxon>Bacteroidia</taxon>
        <taxon>Bacteroidales</taxon>
        <taxon>Rikenellaceae</taxon>
        <taxon>Mucinivorans</taxon>
    </lineage>
</organism>
<evidence type="ECO:0008006" key="3">
    <source>
        <dbReference type="Google" id="ProtNLM"/>
    </source>
</evidence>
<dbReference type="OrthoDB" id="1121837at2"/>
<dbReference type="KEGG" id="rbc:BN938_1181"/>
<gene>
    <name evidence="1" type="ORF">BN938_1181</name>
</gene>
<dbReference type="eggNOG" id="ENOG5030YWZ">
    <property type="taxonomic scope" value="Bacteria"/>
</dbReference>
<keyword evidence="2" id="KW-1185">Reference proteome</keyword>
<protein>
    <recommendedName>
        <fullName evidence="3">DUF4286 domain-containing protein</fullName>
    </recommendedName>
</protein>
<name>A0A060R7M0_9BACT</name>
<dbReference type="EMBL" id="HG934468">
    <property type="protein sequence ID" value="CDN31275.1"/>
    <property type="molecule type" value="Genomic_DNA"/>
</dbReference>
<sequence length="104" mass="12512">MKKEYIINITFIVEPPAHTKWYAFIEEKFAPYLRENGYGELLFTRVLSDERNPHYTYSLQIKDSTVEDYQRFTRDAINEYSTIAHRYFGEHVLHHISLLKIINL</sequence>
<dbReference type="InterPro" id="IPR025563">
    <property type="entry name" value="DUF4286"/>
</dbReference>
<dbReference type="Pfam" id="PF14114">
    <property type="entry name" value="DUF4286"/>
    <property type="match status" value="1"/>
</dbReference>